<feature type="signal peptide" evidence="1">
    <location>
        <begin position="1"/>
        <end position="27"/>
    </location>
</feature>
<evidence type="ECO:0000256" key="1">
    <source>
        <dbReference type="SAM" id="SignalP"/>
    </source>
</evidence>
<gene>
    <name evidence="2" type="ORF">N0B51_00570</name>
</gene>
<dbReference type="AlphaFoldDB" id="A0A9X3AJT8"/>
<evidence type="ECO:0008006" key="4">
    <source>
        <dbReference type="Google" id="ProtNLM"/>
    </source>
</evidence>
<evidence type="ECO:0000313" key="3">
    <source>
        <dbReference type="Proteomes" id="UP001142648"/>
    </source>
</evidence>
<dbReference type="PROSITE" id="PS00430">
    <property type="entry name" value="TONB_DEPENDENT_REC_1"/>
    <property type="match status" value="1"/>
</dbReference>
<dbReference type="EMBL" id="JAOAMV010000001">
    <property type="protein sequence ID" value="MCT2557464.1"/>
    <property type="molecule type" value="Genomic_DNA"/>
</dbReference>
<keyword evidence="3" id="KW-1185">Reference proteome</keyword>
<sequence>MSHSNKWLARAFAGLVVAALPVAPAAADVVVAASGPSAKTYPVGRKIGATDKIVLQAGDTVTVLGANGTRVLRGSGTYVLANAAINDRSNAYALITRQRSAQRMRTGAVRDVNAGPVTRPNLWYVDVRQAGPMCIADTSEVRLWRPVTAGEQLYAIGMDSKTASSKANFNDGDMITVWDLSQAPITDGSTYVIAGGDGKPSEITFRVLDAVPEDAEGLAAALIEKGCMAQLDVLSSALAQAE</sequence>
<dbReference type="RefSeq" id="WP_259960243.1">
    <property type="nucleotide sequence ID" value="NZ_JAOAMV010000001.1"/>
</dbReference>
<name>A0A9X3AJT8_9SPHN</name>
<dbReference type="InterPro" id="IPR010916">
    <property type="entry name" value="TonB_box_CS"/>
</dbReference>
<organism evidence="2 3">
    <name type="scientific">Tsuneonella litorea</name>
    <dbReference type="NCBI Taxonomy" id="2976475"/>
    <lineage>
        <taxon>Bacteria</taxon>
        <taxon>Pseudomonadati</taxon>
        <taxon>Pseudomonadota</taxon>
        <taxon>Alphaproteobacteria</taxon>
        <taxon>Sphingomonadales</taxon>
        <taxon>Erythrobacteraceae</taxon>
        <taxon>Tsuneonella</taxon>
    </lineage>
</organism>
<accession>A0A9X3AJT8</accession>
<proteinExistence type="predicted"/>
<protein>
    <recommendedName>
        <fullName evidence="4">Secreted protein</fullName>
    </recommendedName>
</protein>
<feature type="chain" id="PRO_5040977479" description="Secreted protein" evidence="1">
    <location>
        <begin position="28"/>
        <end position="242"/>
    </location>
</feature>
<comment type="caution">
    <text evidence="2">The sequence shown here is derived from an EMBL/GenBank/DDBJ whole genome shotgun (WGS) entry which is preliminary data.</text>
</comment>
<dbReference type="Proteomes" id="UP001142648">
    <property type="component" value="Unassembled WGS sequence"/>
</dbReference>
<keyword evidence="1" id="KW-0732">Signal</keyword>
<reference evidence="2" key="1">
    <citation type="submission" date="2022-09" db="EMBL/GenBank/DDBJ databases">
        <title>The genome sequence of Tsuneonella sp. YG55.</title>
        <authorList>
            <person name="Liu Y."/>
        </authorList>
    </citation>
    <scope>NUCLEOTIDE SEQUENCE</scope>
    <source>
        <strain evidence="2">YG55</strain>
    </source>
</reference>
<evidence type="ECO:0000313" key="2">
    <source>
        <dbReference type="EMBL" id="MCT2557464.1"/>
    </source>
</evidence>